<dbReference type="AlphaFoldDB" id="A0A3P3QSM8"/>
<dbReference type="Proteomes" id="UP000276260">
    <property type="component" value="Unassembled WGS sequence"/>
</dbReference>
<dbReference type="EMBL" id="RRCF01000001">
    <property type="protein sequence ID" value="RRJ23263.1"/>
    <property type="molecule type" value="Genomic_DNA"/>
</dbReference>
<dbReference type="RefSeq" id="WP_046519148.1">
    <property type="nucleotide sequence ID" value="NZ_LAVS01000008.1"/>
</dbReference>
<name>A0A3P3QSM8_9GAMM</name>
<organism evidence="1 2">
    <name type="scientific">Rheinheimera mesophila</name>
    <dbReference type="NCBI Taxonomy" id="1547515"/>
    <lineage>
        <taxon>Bacteria</taxon>
        <taxon>Pseudomonadati</taxon>
        <taxon>Pseudomonadota</taxon>
        <taxon>Gammaproteobacteria</taxon>
        <taxon>Chromatiales</taxon>
        <taxon>Chromatiaceae</taxon>
        <taxon>Rheinheimera</taxon>
    </lineage>
</organism>
<accession>A0A3P3QSM8</accession>
<gene>
    <name evidence="1" type="ORF">EIK76_04030</name>
</gene>
<proteinExistence type="predicted"/>
<protein>
    <submittedName>
        <fullName evidence="1">DUF3422 family protein</fullName>
    </submittedName>
</protein>
<dbReference type="OrthoDB" id="9767470at2"/>
<comment type="caution">
    <text evidence="1">The sequence shown here is derived from an EMBL/GenBank/DDBJ whole genome shotgun (WGS) entry which is preliminary data.</text>
</comment>
<keyword evidence="2" id="KW-1185">Reference proteome</keyword>
<evidence type="ECO:0000313" key="2">
    <source>
        <dbReference type="Proteomes" id="UP000276260"/>
    </source>
</evidence>
<dbReference type="InterPro" id="IPR021830">
    <property type="entry name" value="DUF3422"/>
</dbReference>
<reference evidence="1 2" key="1">
    <citation type="submission" date="2018-11" db="EMBL/GenBank/DDBJ databases">
        <title>Draft genome analysis of Rheinheimera mesophila isolated from an industrial waste site.</title>
        <authorList>
            <person name="Yu Q."/>
            <person name="Qi Y."/>
            <person name="Zhang H."/>
            <person name="Lu Y."/>
            <person name="Pu J."/>
        </authorList>
    </citation>
    <scope>NUCLEOTIDE SEQUENCE [LARGE SCALE GENOMIC DNA]</scope>
    <source>
        <strain evidence="1 2">IITR13</strain>
    </source>
</reference>
<sequence>MVQLYLRQHPQRDLLEQELQQRFFPALDSPCQLCQFVLTLSGTSRSAEYQAMQQLSVQYGKELQAHEQDCNLQLGSSWLRWERHNEFSTYTFIRSGIAPHLFCDPQDLVPDNEWFNSLPGQLFRVVQLSIVQPAQLAKQDPAALFVSEHLISSMVFNGKARIWTDFRKHNEGAGRMLVLDHGLSRSALGALVQQLFDLGNYRKLALLAWPYCKLALHQLPQQEQQLAVITSRIEQKQGNDEQLLDELMQLAAQTEHQISENSSRLQASNAYYQLTLDRLKSLDEQPVDGFMSLQHFTERRLTPAWRTAQSVLKRQQQLAERLGRSTELLRTQINFKLAWQNQRLLASMDKRAQLQLKLQSAVERLSVVAISYYFLQLLTKAQQAIVHWLPQWPAETIESVSIPLVVAMVLWYFWRLRKKLAQH</sequence>
<dbReference type="Pfam" id="PF11902">
    <property type="entry name" value="DUF3422"/>
    <property type="match status" value="1"/>
</dbReference>
<evidence type="ECO:0000313" key="1">
    <source>
        <dbReference type="EMBL" id="RRJ23263.1"/>
    </source>
</evidence>